<keyword evidence="3" id="KW-0418">Kinase</keyword>
<protein>
    <recommendedName>
        <fullName evidence="1">protein-ribulosamine 3-kinase</fullName>
        <ecNumber evidence="1">2.7.1.172</ecNumber>
    </recommendedName>
</protein>
<dbReference type="AlphaFoldDB" id="A0A2J7ZFS6"/>
<evidence type="ECO:0000313" key="3">
    <source>
        <dbReference type="EMBL" id="PNG99134.1"/>
    </source>
</evidence>
<proteinExistence type="predicted"/>
<gene>
    <name evidence="3" type="ORF">TSOC_015095</name>
</gene>
<keyword evidence="4" id="KW-1185">Reference proteome</keyword>
<evidence type="ECO:0000256" key="2">
    <source>
        <dbReference type="ARBA" id="ARBA00048655"/>
    </source>
</evidence>
<evidence type="ECO:0000256" key="1">
    <source>
        <dbReference type="ARBA" id="ARBA00011961"/>
    </source>
</evidence>
<dbReference type="EMBL" id="PGGS01003983">
    <property type="protein sequence ID" value="PNG99134.1"/>
    <property type="molecule type" value="Genomic_DNA"/>
</dbReference>
<dbReference type="Pfam" id="PF03881">
    <property type="entry name" value="Fructosamin_kin"/>
    <property type="match status" value="1"/>
</dbReference>
<dbReference type="SUPFAM" id="SSF56112">
    <property type="entry name" value="Protein kinase-like (PK-like)"/>
    <property type="match status" value="1"/>
</dbReference>
<dbReference type="PANTHER" id="PTHR12149:SF8">
    <property type="entry name" value="PROTEIN-RIBULOSAMINE 3-KINASE"/>
    <property type="match status" value="1"/>
</dbReference>
<dbReference type="Proteomes" id="UP000236333">
    <property type="component" value="Unassembled WGS sequence"/>
</dbReference>
<keyword evidence="3" id="KW-0808">Transferase</keyword>
<dbReference type="PANTHER" id="PTHR12149">
    <property type="entry name" value="FRUCTOSAMINE 3 KINASE-RELATED PROTEIN"/>
    <property type="match status" value="1"/>
</dbReference>
<dbReference type="GO" id="GO:0016301">
    <property type="term" value="F:kinase activity"/>
    <property type="evidence" value="ECO:0007669"/>
    <property type="project" value="UniProtKB-KW"/>
</dbReference>
<dbReference type="Gene3D" id="3.90.1200.10">
    <property type="match status" value="1"/>
</dbReference>
<comment type="catalytic activity">
    <reaction evidence="2">
        <text>N(6)-D-ribulosyl-L-lysyl-[protein] + ATP = N(6)-(3-O-phospho-D-ribulosyl)-L-lysyl-[protein] + ADP + H(+)</text>
        <dbReference type="Rhea" id="RHEA:48432"/>
        <dbReference type="Rhea" id="RHEA-COMP:12103"/>
        <dbReference type="Rhea" id="RHEA-COMP:12104"/>
        <dbReference type="ChEBI" id="CHEBI:15378"/>
        <dbReference type="ChEBI" id="CHEBI:30616"/>
        <dbReference type="ChEBI" id="CHEBI:90418"/>
        <dbReference type="ChEBI" id="CHEBI:90420"/>
        <dbReference type="ChEBI" id="CHEBI:456216"/>
        <dbReference type="EC" id="2.7.1.172"/>
    </reaction>
    <physiologicalReaction direction="left-to-right" evidence="2">
        <dbReference type="Rhea" id="RHEA:48433"/>
    </physiologicalReaction>
</comment>
<accession>A0A2J7ZFS6</accession>
<reference evidence="3 4" key="1">
    <citation type="journal article" date="2017" name="Mol. Biol. Evol.">
        <title>The 4-celled Tetrabaena socialis nuclear genome reveals the essential components for genetic control of cell number at the origin of multicellularity in the volvocine lineage.</title>
        <authorList>
            <person name="Featherston J."/>
            <person name="Arakaki Y."/>
            <person name="Hanschen E.R."/>
            <person name="Ferris P.J."/>
            <person name="Michod R.E."/>
            <person name="Olson B.J.S.C."/>
            <person name="Nozaki H."/>
            <person name="Durand P.M."/>
        </authorList>
    </citation>
    <scope>NUCLEOTIDE SEQUENCE [LARGE SCALE GENOMIC DNA]</scope>
    <source>
        <strain evidence="3 4">NIES-571</strain>
    </source>
</reference>
<organism evidence="3 4">
    <name type="scientific">Tetrabaena socialis</name>
    <dbReference type="NCBI Taxonomy" id="47790"/>
    <lineage>
        <taxon>Eukaryota</taxon>
        <taxon>Viridiplantae</taxon>
        <taxon>Chlorophyta</taxon>
        <taxon>core chlorophytes</taxon>
        <taxon>Chlorophyceae</taxon>
        <taxon>CS clade</taxon>
        <taxon>Chlamydomonadales</taxon>
        <taxon>Tetrabaenaceae</taxon>
        <taxon>Tetrabaena</taxon>
    </lineage>
</organism>
<comment type="caution">
    <text evidence="3">The sequence shown here is derived from an EMBL/GenBank/DDBJ whole genome shotgun (WGS) entry which is preliminary data.</text>
</comment>
<name>A0A2J7ZFS6_9CHLO</name>
<dbReference type="GO" id="GO:0102193">
    <property type="term" value="F:protein-ribulosamine 3-kinase activity"/>
    <property type="evidence" value="ECO:0007669"/>
    <property type="project" value="UniProtKB-EC"/>
</dbReference>
<dbReference type="InterPro" id="IPR016477">
    <property type="entry name" value="Fructo-/Ketosamine-3-kinase"/>
</dbReference>
<dbReference type="OrthoDB" id="5772781at2759"/>
<sequence length="117" mass="13110">MGEKLCAKLHTYFEGIKVRPSVLHGDLWSGNIGAVGGEPAIFDPAAYYGHHEAEFGMSWCAGFGPDFWAAYHELIPRAPGFEQRAEIYRLVHYLNHLNLFGAGYYSQCSSTLQRLTQ</sequence>
<dbReference type="EC" id="2.7.1.172" evidence="1"/>
<dbReference type="InterPro" id="IPR011009">
    <property type="entry name" value="Kinase-like_dom_sf"/>
</dbReference>
<evidence type="ECO:0000313" key="4">
    <source>
        <dbReference type="Proteomes" id="UP000236333"/>
    </source>
</evidence>